<dbReference type="RefSeq" id="WP_035124056.1">
    <property type="nucleotide sequence ID" value="NZ_JRHH01000001.1"/>
</dbReference>
<gene>
    <name evidence="1" type="ORF">LG45_02565</name>
</gene>
<protein>
    <submittedName>
        <fullName evidence="1">Uncharacterized protein</fullName>
    </submittedName>
</protein>
<proteinExistence type="predicted"/>
<sequence length="298" mass="34714">MIANFYIIPESLSSSSLNDEQFLSSLENFISEYYKIVEFKEENKIIIQDKIYEIILPNGKSLAEFIYSDNPNFEGKDISIKKFLSSVFSKLVHEEFSIDDIKDRIKSNSIDSCYGIISLSKIKDIADENQIIYDKNSWLNFRRYHLGLFFGDAKYFIDECKKYYTELFFHENNYTSTGKILDGFSNKIIFHLSCLNDKLPSLLIKKNYNNHTELLTNFSIEASLDDLASLEGGNKDRLKFSFKNKDGKIESIVCEPHMKLCCNDTSDGHHYYHRIYFYFGKENVENCKILVGHIGEHL</sequence>
<reference evidence="1 2" key="1">
    <citation type="submission" date="2014-09" db="EMBL/GenBank/DDBJ databases">
        <title>Whole Genome Shotgun of Flavobacterium aquatile LMG 4008.</title>
        <authorList>
            <person name="Gale A.N."/>
            <person name="Pipes S.E."/>
            <person name="Newman J.D."/>
        </authorList>
    </citation>
    <scope>NUCLEOTIDE SEQUENCE [LARGE SCALE GENOMIC DNA]</scope>
    <source>
        <strain evidence="1 2">LMG 4008</strain>
    </source>
</reference>
<dbReference type="OrthoDB" id="1442937at2"/>
<organism evidence="1 2">
    <name type="scientific">Flavobacterium aquatile LMG 4008 = ATCC 11947</name>
    <dbReference type="NCBI Taxonomy" id="1453498"/>
    <lineage>
        <taxon>Bacteria</taxon>
        <taxon>Pseudomonadati</taxon>
        <taxon>Bacteroidota</taxon>
        <taxon>Flavobacteriia</taxon>
        <taxon>Flavobacteriales</taxon>
        <taxon>Flavobacteriaceae</taxon>
        <taxon>Flavobacterium</taxon>
    </lineage>
</organism>
<keyword evidence="2" id="KW-1185">Reference proteome</keyword>
<dbReference type="STRING" id="1453498.LG45_02565"/>
<comment type="caution">
    <text evidence="1">The sequence shown here is derived from an EMBL/GenBank/DDBJ whole genome shotgun (WGS) entry which is preliminary data.</text>
</comment>
<dbReference type="EMBL" id="JRHH01000001">
    <property type="protein sequence ID" value="KGD69658.1"/>
    <property type="molecule type" value="Genomic_DNA"/>
</dbReference>
<dbReference type="Proteomes" id="UP000029554">
    <property type="component" value="Unassembled WGS sequence"/>
</dbReference>
<name>A0A095U4U8_9FLAO</name>
<dbReference type="AlphaFoldDB" id="A0A095U4U8"/>
<dbReference type="eggNOG" id="ENOG50332F6">
    <property type="taxonomic scope" value="Bacteria"/>
</dbReference>
<evidence type="ECO:0000313" key="2">
    <source>
        <dbReference type="Proteomes" id="UP000029554"/>
    </source>
</evidence>
<evidence type="ECO:0000313" key="1">
    <source>
        <dbReference type="EMBL" id="KGD69658.1"/>
    </source>
</evidence>
<accession>A0A095U4U8</accession>